<keyword evidence="2 9" id="KW-0812">Transmembrane</keyword>
<evidence type="ECO:0000256" key="5">
    <source>
        <dbReference type="ARBA" id="ARBA00022989"/>
    </source>
</evidence>
<dbReference type="EMBL" id="LT559118">
    <property type="protein sequence ID" value="SBO97201.1"/>
    <property type="molecule type" value="Genomic_DNA"/>
</dbReference>
<evidence type="ECO:0000313" key="10">
    <source>
        <dbReference type="EMBL" id="SBO97201.1"/>
    </source>
</evidence>
<organism evidence="10">
    <name type="scientific">Nonomuraea gerenzanensis</name>
    <dbReference type="NCBI Taxonomy" id="93944"/>
    <lineage>
        <taxon>Bacteria</taxon>
        <taxon>Bacillati</taxon>
        <taxon>Actinomycetota</taxon>
        <taxon>Actinomycetes</taxon>
        <taxon>Streptosporangiales</taxon>
        <taxon>Streptosporangiaceae</taxon>
        <taxon>Nonomuraea</taxon>
    </lineage>
</organism>
<feature type="transmembrane region" description="Helical" evidence="9">
    <location>
        <begin position="389"/>
        <end position="410"/>
    </location>
</feature>
<keyword evidence="7" id="KW-0143">Chaperone</keyword>
<feature type="region of interest" description="Disordered" evidence="8">
    <location>
        <begin position="356"/>
        <end position="376"/>
    </location>
</feature>
<evidence type="ECO:0000256" key="3">
    <source>
        <dbReference type="ARBA" id="ARBA00022741"/>
    </source>
</evidence>
<keyword evidence="6 9" id="KW-0472">Membrane</keyword>
<proteinExistence type="predicted"/>
<dbReference type="PANTHER" id="PTHR19375">
    <property type="entry name" value="HEAT SHOCK PROTEIN 70KDA"/>
    <property type="match status" value="1"/>
</dbReference>
<name>A0A1M4EDZ1_9ACTN</name>
<reference evidence="10" key="1">
    <citation type="submission" date="2016-04" db="EMBL/GenBank/DDBJ databases">
        <authorList>
            <person name="Evans L.H."/>
            <person name="Alamgir A."/>
            <person name="Owens N."/>
            <person name="Weber N.D."/>
            <person name="Virtaneva K."/>
            <person name="Barbian K."/>
            <person name="Babar A."/>
            <person name="Rosenke K."/>
        </authorList>
    </citation>
    <scope>NUCLEOTIDE SEQUENCE</scope>
    <source>
        <strain evidence="10">Nono1</strain>
    </source>
</reference>
<dbReference type="InterPro" id="IPR007593">
    <property type="entry name" value="CD225/Dispanin_fam"/>
</dbReference>
<dbReference type="Pfam" id="PF04505">
    <property type="entry name" value="CD225"/>
    <property type="match status" value="1"/>
</dbReference>
<keyword evidence="3" id="KW-0547">Nucleotide-binding</keyword>
<evidence type="ECO:0000256" key="8">
    <source>
        <dbReference type="SAM" id="MobiDB-lite"/>
    </source>
</evidence>
<dbReference type="PRINTS" id="PR00301">
    <property type="entry name" value="HEATSHOCK70"/>
</dbReference>
<dbReference type="GO" id="GO:0016020">
    <property type="term" value="C:membrane"/>
    <property type="evidence" value="ECO:0007669"/>
    <property type="project" value="UniProtKB-SubCell"/>
</dbReference>
<dbReference type="RefSeq" id="WP_225265986.1">
    <property type="nucleotide sequence ID" value="NZ_CP084058.1"/>
</dbReference>
<dbReference type="GO" id="GO:0140662">
    <property type="term" value="F:ATP-dependent protein folding chaperone"/>
    <property type="evidence" value="ECO:0007669"/>
    <property type="project" value="InterPro"/>
</dbReference>
<evidence type="ECO:0000256" key="1">
    <source>
        <dbReference type="ARBA" id="ARBA00004370"/>
    </source>
</evidence>
<keyword evidence="4" id="KW-0067">ATP-binding</keyword>
<evidence type="ECO:0000256" key="6">
    <source>
        <dbReference type="ARBA" id="ARBA00023136"/>
    </source>
</evidence>
<feature type="transmembrane region" description="Helical" evidence="9">
    <location>
        <begin position="437"/>
        <end position="457"/>
    </location>
</feature>
<dbReference type="Gene3D" id="3.30.420.40">
    <property type="match status" value="2"/>
</dbReference>
<evidence type="ECO:0000256" key="7">
    <source>
        <dbReference type="ARBA" id="ARBA00023186"/>
    </source>
</evidence>
<dbReference type="Gene3D" id="3.90.640.10">
    <property type="entry name" value="Actin, Chain A, domain 4"/>
    <property type="match status" value="1"/>
</dbReference>
<sequence length="463" mass="49500">MSWQLSVDFGTTYTVAAVSTDDGPPEVLEVDGYNRMPSLVMLHPEGRLLAGRAAVNEAGRYPERVERTPKRYIGVTEHLPLGGELVPVTDAVAAVLERVVVEACRRHNGTYPERLALTHPARWTEAPLECLKAAAVAAGLPAAYMVPEPVAAAMAYTEVHLSHGDHVAVYDLGGGTFDTAVLRRERQGFVVAAAPGGDPHLGGEVFDERLLNLLGRQLAEVDGPRWEALSAPPDRRWARAHADFLTQVRTAKEQLSDRVDATLYVSAYDRDLLVTRDEFEDLIRVDLAGSVAELLRTVRSAGRAPEDLAAIYLTGGSSRIPLAAGLVHEQLRQMPATRGDPKSVVALGAIRALTPARADTPPPLPPPPPVNGTVHSGPGPVVLPPMPNFLVPAIISTILCCVPTGVVAIVHAAQVRGKQSAGDIAGAQDSLKKAKTWTWVSVGLGVLVALFYLGAMLSDPYQY</sequence>
<dbReference type="SUPFAM" id="SSF53067">
    <property type="entry name" value="Actin-like ATPase domain"/>
    <property type="match status" value="2"/>
</dbReference>
<dbReference type="InterPro" id="IPR043129">
    <property type="entry name" value="ATPase_NBD"/>
</dbReference>
<evidence type="ECO:0000256" key="2">
    <source>
        <dbReference type="ARBA" id="ARBA00022692"/>
    </source>
</evidence>
<protein>
    <submittedName>
        <fullName evidence="10">Molecular chaperone</fullName>
    </submittedName>
</protein>
<gene>
    <name evidence="10" type="ORF">BN4615_P6717</name>
</gene>
<accession>A0A1M4EDZ1</accession>
<dbReference type="GO" id="GO:0005524">
    <property type="term" value="F:ATP binding"/>
    <property type="evidence" value="ECO:0007669"/>
    <property type="project" value="UniProtKB-KW"/>
</dbReference>
<keyword evidence="5 9" id="KW-1133">Transmembrane helix</keyword>
<feature type="compositionally biased region" description="Pro residues" evidence="8">
    <location>
        <begin position="360"/>
        <end position="370"/>
    </location>
</feature>
<comment type="subcellular location">
    <subcellularLocation>
        <location evidence="1">Membrane</location>
    </subcellularLocation>
</comment>
<dbReference type="InterPro" id="IPR013126">
    <property type="entry name" value="Hsp_70_fam"/>
</dbReference>
<dbReference type="Pfam" id="PF00012">
    <property type="entry name" value="HSP70"/>
    <property type="match status" value="1"/>
</dbReference>
<evidence type="ECO:0000256" key="9">
    <source>
        <dbReference type="SAM" id="Phobius"/>
    </source>
</evidence>
<dbReference type="AlphaFoldDB" id="A0A1M4EDZ1"/>
<evidence type="ECO:0000256" key="4">
    <source>
        <dbReference type="ARBA" id="ARBA00022840"/>
    </source>
</evidence>